<dbReference type="GO" id="GO:0043386">
    <property type="term" value="P:mycotoxin biosynthetic process"/>
    <property type="evidence" value="ECO:0007669"/>
    <property type="project" value="InterPro"/>
</dbReference>
<dbReference type="EMBL" id="MU842930">
    <property type="protein sequence ID" value="KAK2025759.1"/>
    <property type="molecule type" value="Genomic_DNA"/>
</dbReference>
<dbReference type="AlphaFoldDB" id="A0AAD9HD70"/>
<keyword evidence="3" id="KW-1133">Transmembrane helix</keyword>
<dbReference type="PANTHER" id="PTHR33365:SF12">
    <property type="entry name" value="TAT PATHWAY SIGNAL SEQUENCE"/>
    <property type="match status" value="1"/>
</dbReference>
<reference evidence="4" key="1">
    <citation type="submission" date="2021-06" db="EMBL/GenBank/DDBJ databases">
        <title>Comparative genomics, transcriptomics and evolutionary studies reveal genomic signatures of adaptation to plant cell wall in hemibiotrophic fungi.</title>
        <authorList>
            <consortium name="DOE Joint Genome Institute"/>
            <person name="Baroncelli R."/>
            <person name="Diaz J.F."/>
            <person name="Benocci T."/>
            <person name="Peng M."/>
            <person name="Battaglia E."/>
            <person name="Haridas S."/>
            <person name="Andreopoulos W."/>
            <person name="Labutti K."/>
            <person name="Pangilinan J."/>
            <person name="Floch G.L."/>
            <person name="Makela M.R."/>
            <person name="Henrissat B."/>
            <person name="Grigoriev I.V."/>
            <person name="Crouch J.A."/>
            <person name="De Vries R.P."/>
            <person name="Sukno S.A."/>
            <person name="Thon M.R."/>
        </authorList>
    </citation>
    <scope>NUCLEOTIDE SEQUENCE</scope>
    <source>
        <strain evidence="4">MAFF235873</strain>
    </source>
</reference>
<dbReference type="Pfam" id="PF11807">
    <property type="entry name" value="UstYa"/>
    <property type="match status" value="1"/>
</dbReference>
<evidence type="ECO:0008006" key="6">
    <source>
        <dbReference type="Google" id="ProtNLM"/>
    </source>
</evidence>
<evidence type="ECO:0000256" key="3">
    <source>
        <dbReference type="SAM" id="Phobius"/>
    </source>
</evidence>
<organism evidence="4 5">
    <name type="scientific">Colletotrichum zoysiae</name>
    <dbReference type="NCBI Taxonomy" id="1216348"/>
    <lineage>
        <taxon>Eukaryota</taxon>
        <taxon>Fungi</taxon>
        <taxon>Dikarya</taxon>
        <taxon>Ascomycota</taxon>
        <taxon>Pezizomycotina</taxon>
        <taxon>Sordariomycetes</taxon>
        <taxon>Hypocreomycetidae</taxon>
        <taxon>Glomerellales</taxon>
        <taxon>Glomerellaceae</taxon>
        <taxon>Colletotrichum</taxon>
        <taxon>Colletotrichum graminicola species complex</taxon>
    </lineage>
</organism>
<evidence type="ECO:0000313" key="4">
    <source>
        <dbReference type="EMBL" id="KAK2025759.1"/>
    </source>
</evidence>
<proteinExistence type="inferred from homology"/>
<feature type="transmembrane region" description="Helical" evidence="3">
    <location>
        <begin position="54"/>
        <end position="76"/>
    </location>
</feature>
<evidence type="ECO:0000256" key="1">
    <source>
        <dbReference type="ARBA" id="ARBA00035112"/>
    </source>
</evidence>
<accession>A0AAD9HD70</accession>
<keyword evidence="3" id="KW-0812">Transmembrane</keyword>
<feature type="region of interest" description="Disordered" evidence="2">
    <location>
        <begin position="1"/>
        <end position="38"/>
    </location>
</feature>
<evidence type="ECO:0000256" key="2">
    <source>
        <dbReference type="SAM" id="MobiDB-lite"/>
    </source>
</evidence>
<feature type="compositionally biased region" description="Basic and acidic residues" evidence="2">
    <location>
        <begin position="1"/>
        <end position="25"/>
    </location>
</feature>
<dbReference type="InterPro" id="IPR021765">
    <property type="entry name" value="UstYa-like"/>
</dbReference>
<comment type="caution">
    <text evidence="4">The sequence shown here is derived from an EMBL/GenBank/DDBJ whole genome shotgun (WGS) entry which is preliminary data.</text>
</comment>
<dbReference type="Proteomes" id="UP001232148">
    <property type="component" value="Unassembled WGS sequence"/>
</dbReference>
<protein>
    <recommendedName>
        <fullName evidence="6">Tat pathway signal sequence</fullName>
    </recommendedName>
</protein>
<comment type="similarity">
    <text evidence="1">Belongs to the ustYa family.</text>
</comment>
<gene>
    <name evidence="4" type="ORF">LX32DRAFT_730588</name>
</gene>
<dbReference type="PANTHER" id="PTHR33365">
    <property type="entry name" value="YALI0B05434P"/>
    <property type="match status" value="1"/>
</dbReference>
<name>A0AAD9HD70_9PEZI</name>
<evidence type="ECO:0000313" key="5">
    <source>
        <dbReference type="Proteomes" id="UP001232148"/>
    </source>
</evidence>
<keyword evidence="5" id="KW-1185">Reference proteome</keyword>
<keyword evidence="3" id="KW-0472">Membrane</keyword>
<sequence length="316" mass="36324">MAVSEEDRYSQDDVERSVDNMHQKEDDENDGLLPSTGRHASVKRPMQAWFPGKLSVLLIVLNTLFLFANTIAWTIAGRNAGPHDSKLSSCLTDSNVLPPTPAREAVQYELRRFTGVGAHESEFIGPASDEMDRKWHHLIDNGKWFAIDREMFVRINGNPDTGLRIPDDPEGRFFGMLQVNHQLHCVDILRRSTWFNIKRYRDMDQFSNMTDKDVIIHTNHCLEIIRQSLQCHGDTAMLTYNWVHGHDWPQSAWRSLHSCQSWEALNEWRAENDISHLVTRLERPAWVLDPNAEAPGHRGVAEAVDPIVCRDLECEH</sequence>